<dbReference type="GO" id="GO:0020037">
    <property type="term" value="F:heme binding"/>
    <property type="evidence" value="ECO:0007669"/>
    <property type="project" value="InterPro"/>
</dbReference>
<proteinExistence type="predicted"/>
<evidence type="ECO:0000256" key="1">
    <source>
        <dbReference type="ARBA" id="ARBA00004370"/>
    </source>
</evidence>
<comment type="subcellular location">
    <subcellularLocation>
        <location evidence="1">Membrane</location>
    </subcellularLocation>
</comment>
<accession>A0A3G8MBG5</accession>
<feature type="signal peptide" evidence="12">
    <location>
        <begin position="1"/>
        <end position="23"/>
    </location>
</feature>
<dbReference type="InterPro" id="IPR036909">
    <property type="entry name" value="Cyt_c-like_dom_sf"/>
</dbReference>
<dbReference type="Gene3D" id="1.20.5.100">
    <property type="entry name" value="Cytochrome c1, transmembrane anchor, C-terminal"/>
    <property type="match status" value="1"/>
</dbReference>
<keyword evidence="3 9" id="KW-0349">Heme</keyword>
<evidence type="ECO:0000256" key="10">
    <source>
        <dbReference type="SAM" id="MobiDB-lite"/>
    </source>
</evidence>
<dbReference type="PRINTS" id="PR00603">
    <property type="entry name" value="CYTOCHROMEC1"/>
</dbReference>
<dbReference type="Proteomes" id="UP000273982">
    <property type="component" value="Chromosome"/>
</dbReference>
<keyword evidence="7 9" id="KW-0408">Iron</keyword>
<name>A0A3G8MBG5_9HYPH</name>
<reference evidence="14 15" key="1">
    <citation type="submission" date="2018-11" db="EMBL/GenBank/DDBJ databases">
        <title>Genome squencing of methanotrophic bacteria isolated from alkaline groundwater in Korea.</title>
        <authorList>
            <person name="Nguyen L.N."/>
        </authorList>
    </citation>
    <scope>NUCLEOTIDE SEQUENCE [LARGE SCALE GENOMIC DNA]</scope>
    <source>
        <strain evidence="14 15">GW6</strain>
    </source>
</reference>
<dbReference type="SUPFAM" id="SSF46626">
    <property type="entry name" value="Cytochrome c"/>
    <property type="match status" value="1"/>
</dbReference>
<dbReference type="GO" id="GO:0046872">
    <property type="term" value="F:metal ion binding"/>
    <property type="evidence" value="ECO:0007669"/>
    <property type="project" value="UniProtKB-KW"/>
</dbReference>
<feature type="chain" id="PRO_5018226256" description="Cytochrome c1" evidence="12">
    <location>
        <begin position="24"/>
        <end position="304"/>
    </location>
</feature>
<feature type="compositionally biased region" description="Basic and acidic residues" evidence="10">
    <location>
        <begin position="41"/>
        <end position="55"/>
    </location>
</feature>
<dbReference type="Gene3D" id="1.10.760.10">
    <property type="entry name" value="Cytochrome c-like domain"/>
    <property type="match status" value="1"/>
</dbReference>
<dbReference type="InterPro" id="IPR002326">
    <property type="entry name" value="Cyt_c1"/>
</dbReference>
<evidence type="ECO:0000256" key="9">
    <source>
        <dbReference type="PIRSR" id="PIRSR602326-1"/>
    </source>
</evidence>
<evidence type="ECO:0000256" key="8">
    <source>
        <dbReference type="ARBA" id="ARBA00023136"/>
    </source>
</evidence>
<evidence type="ECO:0000259" key="13">
    <source>
        <dbReference type="PROSITE" id="PS51007"/>
    </source>
</evidence>
<organism evidence="14 15">
    <name type="scientific">Methylocystis rosea</name>
    <dbReference type="NCBI Taxonomy" id="173366"/>
    <lineage>
        <taxon>Bacteria</taxon>
        <taxon>Pseudomonadati</taxon>
        <taxon>Pseudomonadota</taxon>
        <taxon>Alphaproteobacteria</taxon>
        <taxon>Hyphomicrobiales</taxon>
        <taxon>Methylocystaceae</taxon>
        <taxon>Methylocystis</taxon>
    </lineage>
</organism>
<evidence type="ECO:0000256" key="12">
    <source>
        <dbReference type="SAM" id="SignalP"/>
    </source>
</evidence>
<evidence type="ECO:0000256" key="2">
    <source>
        <dbReference type="ARBA" id="ARBA00016165"/>
    </source>
</evidence>
<keyword evidence="6 11" id="KW-1133">Transmembrane helix</keyword>
<dbReference type="PROSITE" id="PS51007">
    <property type="entry name" value="CYTC"/>
    <property type="match status" value="1"/>
</dbReference>
<keyword evidence="8 11" id="KW-0472">Membrane</keyword>
<feature type="domain" description="Cytochrome c" evidence="13">
    <location>
        <begin position="73"/>
        <end position="266"/>
    </location>
</feature>
<feature type="transmembrane region" description="Helical" evidence="11">
    <location>
        <begin position="276"/>
        <end position="294"/>
    </location>
</feature>
<evidence type="ECO:0000256" key="5">
    <source>
        <dbReference type="ARBA" id="ARBA00022723"/>
    </source>
</evidence>
<evidence type="ECO:0000256" key="11">
    <source>
        <dbReference type="SAM" id="Phobius"/>
    </source>
</evidence>
<comment type="cofactor">
    <cofactor evidence="9">
        <name>heme c</name>
        <dbReference type="ChEBI" id="CHEBI:61717"/>
    </cofactor>
    <text evidence="9">Binds 1 heme c group covalently per subunit.</text>
</comment>
<keyword evidence="4 11" id="KW-0812">Transmembrane</keyword>
<dbReference type="PANTHER" id="PTHR10266:SF3">
    <property type="entry name" value="CYTOCHROME C1, HEME PROTEIN, MITOCHONDRIAL"/>
    <property type="match status" value="1"/>
</dbReference>
<feature type="binding site" description="covalent" evidence="9">
    <location>
        <position position="232"/>
    </location>
    <ligand>
        <name>heme c</name>
        <dbReference type="ChEBI" id="CHEBI:61717"/>
    </ligand>
</feature>
<feature type="compositionally biased region" description="Polar residues" evidence="10">
    <location>
        <begin position="24"/>
        <end position="33"/>
    </location>
</feature>
<feature type="region of interest" description="Disordered" evidence="10">
    <location>
        <begin position="24"/>
        <end position="55"/>
    </location>
</feature>
<dbReference type="GO" id="GO:0016020">
    <property type="term" value="C:membrane"/>
    <property type="evidence" value="ECO:0007669"/>
    <property type="project" value="UniProtKB-SubCell"/>
</dbReference>
<evidence type="ECO:0000256" key="3">
    <source>
        <dbReference type="ARBA" id="ARBA00022617"/>
    </source>
</evidence>
<dbReference type="KEGG" id="mros:EHO51_07245"/>
<evidence type="ECO:0000256" key="6">
    <source>
        <dbReference type="ARBA" id="ARBA00022989"/>
    </source>
</evidence>
<feature type="binding site" description="covalent" evidence="9">
    <location>
        <position position="86"/>
    </location>
    <ligand>
        <name>heme c</name>
        <dbReference type="ChEBI" id="CHEBI:61717"/>
    </ligand>
</feature>
<keyword evidence="12" id="KW-0732">Signal</keyword>
<dbReference type="Pfam" id="PF02167">
    <property type="entry name" value="Cytochrom_C1"/>
    <property type="match status" value="1"/>
</dbReference>
<evidence type="ECO:0000256" key="7">
    <source>
        <dbReference type="ARBA" id="ARBA00023004"/>
    </source>
</evidence>
<evidence type="ECO:0000313" key="15">
    <source>
        <dbReference type="Proteomes" id="UP000273982"/>
    </source>
</evidence>
<feature type="binding site" description="covalent" evidence="9">
    <location>
        <position position="89"/>
    </location>
    <ligand>
        <name>heme c</name>
        <dbReference type="ChEBI" id="CHEBI:61717"/>
    </ligand>
</feature>
<feature type="binding site" description="covalent" evidence="9">
    <location>
        <position position="90"/>
    </location>
    <ligand>
        <name>heme c</name>
        <dbReference type="ChEBI" id="CHEBI:61717"/>
    </ligand>
</feature>
<dbReference type="EMBL" id="CP034086">
    <property type="protein sequence ID" value="AZG78550.1"/>
    <property type="molecule type" value="Genomic_DNA"/>
</dbReference>
<dbReference type="AlphaFoldDB" id="A0A3G8MBG5"/>
<keyword evidence="5 9" id="KW-0479">Metal-binding</keyword>
<evidence type="ECO:0000256" key="4">
    <source>
        <dbReference type="ARBA" id="ARBA00022692"/>
    </source>
</evidence>
<sequence length="304" mass="33939">MKRLSLVPLTIAAAMTLVSPAWSQQEAPPSATDQVAAPQATEKEARHESERHERTPKRFDWSFAGAFGRYDRAQLRRGFKVYKEVCSSCHSIKMLAFRNLSQPGGPEFPEKEVEALAASYKIKDGPNQAGEYFDRPGRPSDRFPPPFANEQAARAALAGNYPPDMSVLAKARGYSRGFPLFLFDALPGFSYQEHGVDYITSLMEGYEDPPPDVKLPEGQFYDPYMPGRRIGMPPPLSEGVVTYEDGAPQTIDQYAKDVAAFMMWVAEPHLESRKRVGLGVVAFLLVFVGLLYFTKRKIWSGVPH</sequence>
<dbReference type="GO" id="GO:0009055">
    <property type="term" value="F:electron transfer activity"/>
    <property type="evidence" value="ECO:0007669"/>
    <property type="project" value="InterPro"/>
</dbReference>
<protein>
    <recommendedName>
        <fullName evidence="2">Cytochrome c1</fullName>
    </recommendedName>
</protein>
<evidence type="ECO:0000313" key="14">
    <source>
        <dbReference type="EMBL" id="AZG78550.1"/>
    </source>
</evidence>
<dbReference type="PANTHER" id="PTHR10266">
    <property type="entry name" value="CYTOCHROME C1"/>
    <property type="match status" value="1"/>
</dbReference>
<gene>
    <name evidence="14" type="ORF">EHO51_07245</name>
</gene>
<dbReference type="InterPro" id="IPR009056">
    <property type="entry name" value="Cyt_c-like_dom"/>
</dbReference>